<comment type="function">
    <text evidence="10">Collagen VI acts as a cell-binding protein.</text>
</comment>
<evidence type="ECO:0000256" key="5">
    <source>
        <dbReference type="ARBA" id="ARBA00022737"/>
    </source>
</evidence>
<dbReference type="InterPro" id="IPR050525">
    <property type="entry name" value="ECM_Assembly_Org"/>
</dbReference>
<dbReference type="Proteomes" id="UP000289886">
    <property type="component" value="Unassembled WGS sequence"/>
</dbReference>
<dbReference type="PANTHER" id="PTHR24020">
    <property type="entry name" value="COLLAGEN ALPHA"/>
    <property type="match status" value="1"/>
</dbReference>
<keyword evidence="7 14" id="KW-0176">Collagen</keyword>
<dbReference type="PANTHER" id="PTHR24020:SF86">
    <property type="entry name" value="COLLAGEN, TYPE VI, ALPHA 4"/>
    <property type="match status" value="1"/>
</dbReference>
<sequence length="1588" mass="174789">MFADVVFLVDGSKGMGDKMFRQVKTFLNKVVQQLDVQANKYRIGVSQFSDDAQAEVLLNTFKGKNQVLNHIKKNLVYKAEREGELKTGVAIKHAYDVHFKESSGSRRAEGIPQFLVIITSGSSKYDQFQQAVTLVKKHGVKIVPIGVQNTNMKEWEDMGIKYFNLSADNLIPLSQNIHNMIKTETENPFKRVGPPPAACKKVEADIIFLIDSSGSIVEEDFKKMKRFVENIVKKTDIGVDKVRIGAIQFSDIQKEEFTLNTFSLKTELLEAIRNMSQLYGGTLTGEALSFTSKYFEKKKGGRSDVDQFLIVITDGEAQDEVAAPAKAIRNKGITVLSIGVFGASDTKLVEISGSSNTVFFIESYDALSSILNKVVFGICNPQKECQRIEVADIMFVVDSSGSINEDNFKSMKEFIIALVNHSEIGKDKVRIGAIQYSDKPLKVFDLNEHFNKLKLHQAINAMKLIKSTTATAEALNFSKEHLGELYGGRKEKGVPQILITITDGVSDDKDSLNETANYIRNAGIATYAVGIKDAKENELLTVGGTKERYFYVDDFEKLKDLQNKFSKMICANTTTYCEIQKADIVFLIDGSTSISSEDFKTMKKFLTAMVINFDIRPNRVQIGVAQYSDLYEKLFYLRSFSDISTFQNQIENISQLLGDTHIANALKNVKDFFTRSAGSRKSEGVEQILVVITDGVAQDKDYVFQAAEDLRQDSITIYALGIGNIDVYQLIEIAGTPERKFMVNNFNELETFKTRFVRNICEGFKDAKCAIDIAVGFDITSQKPGQKIFYDQHKLQVLLIFTDGLDDAVEELKDVSEKLRMEGLNALITVALEGTSAIDNIQHIEFGRGFRYKPQLTIGNRDLSRTLNKLIDQVAEKSCCDICCKCLGDEGPIGKYGPKGQKVVTYNFVFVSIFVFESSVLSGSKGSVGRHGHPGEEGTPGEEGEQALDGIQGQDGDGGLPGQKGEKGNPGKPGIPGPNGPLGERGDPGLRGDPGDPGIDGEPGLKGDPGKGGLIGRRGPLGSKSAKGQTGLPGSQGDRGRRGQQGEKGVEGEKGPIGPPGFKGPQGEAGDPGGKGQVGMLGPRGVQGDLGFPGYPGPQGSHGDPGNPGVGGPKGIRGRRGESGRQGDPGSPGAPGYPGRKECELITNIRKNCRARECPVYPTELVFALDMSAEVDTQSFTRMKEMVLSILGDLSFSESNCPTGTRVSLVSYSYTTKYVIRFNDHHNKKQLLKSVKEIPLERTTDRRNIGAAMKFVARNSFKRIRKGALVRKVAIIFADGPSQDAVSISTAALEFSAVDITPVVIAFQDLPNIKRAFAIDDTGRFQFINISTEEDPKNMLENLKLCVLCYDTCNPNPSCHKIKTRPSPVQMDMDVAFLLDSSRTMSSDDFERSKEFLHSVLDQFVITNKPRTSDPGARVALVQHASSGYTQREEQNPVNLEFDFVTYSSKKQMKRHIKESLYQLQSDSGVGHAVEWTINNLFSKLSKARSTKVIFTILGGDTSFWDKRKLAEIALNAKCQGFTIFTLTFGGPINDTELEQLASFPFSHHSCQLGKVLDLDMDYALKFTHAFFSLVASECNSQHQYIYY</sequence>
<reference evidence="14 15" key="1">
    <citation type="submission" date="2019-01" db="EMBL/GenBank/DDBJ databases">
        <title>Draft Genome and Complete Hox-Cluster Characterization of the Sterlet Sturgeon (Acipenser ruthenus).</title>
        <authorList>
            <person name="Wei Q."/>
        </authorList>
    </citation>
    <scope>NUCLEOTIDE SEQUENCE [LARGE SCALE GENOMIC DNA]</scope>
    <source>
        <strain evidence="14">WHYD16114868_AA</strain>
        <tissue evidence="14">Blood</tissue>
    </source>
</reference>
<dbReference type="EMBL" id="SCEB01000200">
    <property type="protein sequence ID" value="RXN00332.1"/>
    <property type="molecule type" value="Genomic_DNA"/>
</dbReference>
<feature type="domain" description="VWFA" evidence="13">
    <location>
        <begin position="583"/>
        <end position="760"/>
    </location>
</feature>
<evidence type="ECO:0000256" key="12">
    <source>
        <dbReference type="SAM" id="MobiDB-lite"/>
    </source>
</evidence>
<evidence type="ECO:0000256" key="11">
    <source>
        <dbReference type="ARBA" id="ARBA00044000"/>
    </source>
</evidence>
<evidence type="ECO:0000256" key="9">
    <source>
        <dbReference type="ARBA" id="ARBA00023278"/>
    </source>
</evidence>
<evidence type="ECO:0000313" key="15">
    <source>
        <dbReference type="Proteomes" id="UP000289886"/>
    </source>
</evidence>
<evidence type="ECO:0000259" key="13">
    <source>
        <dbReference type="PROSITE" id="PS50234"/>
    </source>
</evidence>
<evidence type="ECO:0000256" key="4">
    <source>
        <dbReference type="ARBA" id="ARBA00022729"/>
    </source>
</evidence>
<keyword evidence="3" id="KW-0272">Extracellular matrix</keyword>
<dbReference type="FunFam" id="3.40.50.410:FF:000003">
    <property type="entry name" value="Collagen type VI alpha 3 chain"/>
    <property type="match status" value="1"/>
</dbReference>
<organism evidence="14 15">
    <name type="scientific">Acipenser ruthenus</name>
    <name type="common">Sterlet sturgeon</name>
    <dbReference type="NCBI Taxonomy" id="7906"/>
    <lineage>
        <taxon>Eukaryota</taxon>
        <taxon>Metazoa</taxon>
        <taxon>Chordata</taxon>
        <taxon>Craniata</taxon>
        <taxon>Vertebrata</taxon>
        <taxon>Euteleostomi</taxon>
        <taxon>Actinopterygii</taxon>
        <taxon>Chondrostei</taxon>
        <taxon>Acipenseriformes</taxon>
        <taxon>Acipenseridae</taxon>
        <taxon>Acipenser</taxon>
    </lineage>
</organism>
<keyword evidence="15" id="KW-1185">Reference proteome</keyword>
<dbReference type="Gene3D" id="3.40.50.410">
    <property type="entry name" value="von Willebrand factor, type A domain"/>
    <property type="match status" value="6"/>
</dbReference>
<feature type="compositionally biased region" description="Gly residues" evidence="12">
    <location>
        <begin position="1106"/>
        <end position="1115"/>
    </location>
</feature>
<feature type="domain" description="VWFA" evidence="13">
    <location>
        <begin position="205"/>
        <end position="374"/>
    </location>
</feature>
<accession>A0A662YWR6</accession>
<dbReference type="Pfam" id="PF00092">
    <property type="entry name" value="VWA"/>
    <property type="match status" value="6"/>
</dbReference>
<dbReference type="CDD" id="cd01450">
    <property type="entry name" value="vWFA_subfamily_ECM"/>
    <property type="match status" value="3"/>
</dbReference>
<dbReference type="PRINTS" id="PR00453">
    <property type="entry name" value="VWFADOMAIN"/>
</dbReference>
<feature type="compositionally biased region" description="Gly residues" evidence="12">
    <location>
        <begin position="953"/>
        <end position="962"/>
    </location>
</feature>
<name>A0A662YWR6_ACIRT</name>
<feature type="compositionally biased region" description="Basic and acidic residues" evidence="12">
    <location>
        <begin position="1038"/>
        <end position="1054"/>
    </location>
</feature>
<dbReference type="InterPro" id="IPR008160">
    <property type="entry name" value="Collagen"/>
</dbReference>
<keyword evidence="5" id="KW-0677">Repeat</keyword>
<feature type="domain" description="VWFA" evidence="13">
    <location>
        <begin position="4"/>
        <end position="181"/>
    </location>
</feature>
<feature type="region of interest" description="Disordered" evidence="12">
    <location>
        <begin position="924"/>
        <end position="1140"/>
    </location>
</feature>
<dbReference type="FunFam" id="3.40.50.410:FF:000016">
    <property type="entry name" value="Collagen type VI alpha 3 chain"/>
    <property type="match status" value="1"/>
</dbReference>
<evidence type="ECO:0000256" key="7">
    <source>
        <dbReference type="ARBA" id="ARBA00023119"/>
    </source>
</evidence>
<dbReference type="SMART" id="SM00327">
    <property type="entry name" value="VWA"/>
    <property type="match status" value="6"/>
</dbReference>
<dbReference type="SUPFAM" id="SSF53300">
    <property type="entry name" value="vWA-like"/>
    <property type="match status" value="7"/>
</dbReference>
<dbReference type="InterPro" id="IPR002035">
    <property type="entry name" value="VWF_A"/>
</dbReference>
<feature type="domain" description="VWFA" evidence="13">
    <location>
        <begin position="1164"/>
        <end position="1343"/>
    </location>
</feature>
<feature type="domain" description="VWFA" evidence="13">
    <location>
        <begin position="392"/>
        <end position="565"/>
    </location>
</feature>
<evidence type="ECO:0000256" key="1">
    <source>
        <dbReference type="ARBA" id="ARBA00004498"/>
    </source>
</evidence>
<keyword evidence="4" id="KW-0732">Signal</keyword>
<evidence type="ECO:0000313" key="14">
    <source>
        <dbReference type="EMBL" id="RXN00332.1"/>
    </source>
</evidence>
<dbReference type="GO" id="GO:0005589">
    <property type="term" value="C:collagen type VI trimer"/>
    <property type="evidence" value="ECO:0007669"/>
    <property type="project" value="UniProtKB-ARBA"/>
</dbReference>
<evidence type="ECO:0000256" key="3">
    <source>
        <dbReference type="ARBA" id="ARBA00022530"/>
    </source>
</evidence>
<dbReference type="Pfam" id="PF01391">
    <property type="entry name" value="Collagen"/>
    <property type="match status" value="2"/>
</dbReference>
<dbReference type="GO" id="GO:0007155">
    <property type="term" value="P:cell adhesion"/>
    <property type="evidence" value="ECO:0007669"/>
    <property type="project" value="UniProtKB-KW"/>
</dbReference>
<dbReference type="PROSITE" id="PS50234">
    <property type="entry name" value="VWFA"/>
    <property type="match status" value="6"/>
</dbReference>
<comment type="subcellular location">
    <subcellularLocation>
        <location evidence="1">Secreted</location>
        <location evidence="1">Extracellular space</location>
        <location evidence="1">Extracellular matrix</location>
    </subcellularLocation>
</comment>
<keyword evidence="9" id="KW-0379">Hydroxylation</keyword>
<proteinExistence type="inferred from homology"/>
<protein>
    <submittedName>
        <fullName evidence="14">Collagen alpha-4(VI) chain</fullName>
    </submittedName>
</protein>
<feature type="compositionally biased region" description="Basic and acidic residues" evidence="12">
    <location>
        <begin position="984"/>
        <end position="994"/>
    </location>
</feature>
<dbReference type="FunFam" id="3.40.50.410:FF:000004">
    <property type="entry name" value="collagen alpha-6(VI) chain"/>
    <property type="match status" value="3"/>
</dbReference>
<dbReference type="CDD" id="cd01472">
    <property type="entry name" value="vWA_collagen"/>
    <property type="match status" value="1"/>
</dbReference>
<evidence type="ECO:0000256" key="6">
    <source>
        <dbReference type="ARBA" id="ARBA00022889"/>
    </source>
</evidence>
<feature type="compositionally biased region" description="Gly residues" evidence="12">
    <location>
        <begin position="1070"/>
        <end position="1079"/>
    </location>
</feature>
<evidence type="ECO:0000256" key="8">
    <source>
        <dbReference type="ARBA" id="ARBA00023180"/>
    </source>
</evidence>
<feature type="domain" description="VWFA" evidence="13">
    <location>
        <begin position="1374"/>
        <end position="1575"/>
    </location>
</feature>
<dbReference type="FunFam" id="3.40.50.410:FF:000021">
    <property type="entry name" value="Collagen, type VI, alpha 3"/>
    <property type="match status" value="1"/>
</dbReference>
<keyword evidence="8" id="KW-0325">Glycoprotein</keyword>
<dbReference type="InterPro" id="IPR036465">
    <property type="entry name" value="vWFA_dom_sf"/>
</dbReference>
<evidence type="ECO:0000256" key="2">
    <source>
        <dbReference type="ARBA" id="ARBA00022525"/>
    </source>
</evidence>
<keyword evidence="6" id="KW-0130">Cell adhesion</keyword>
<keyword evidence="2" id="KW-0964">Secreted</keyword>
<comment type="similarity">
    <text evidence="11">Belongs to the type VI collagen family.</text>
</comment>
<evidence type="ECO:0000256" key="10">
    <source>
        <dbReference type="ARBA" id="ARBA00043858"/>
    </source>
</evidence>
<gene>
    <name evidence="14" type="ORF">EOD39_9722</name>
</gene>
<comment type="caution">
    <text evidence="14">The sequence shown here is derived from an EMBL/GenBank/DDBJ whole genome shotgun (WGS) entry which is preliminary data.</text>
</comment>